<organism evidence="2 3">
    <name type="scientific">Daphnia sinensis</name>
    <dbReference type="NCBI Taxonomy" id="1820382"/>
    <lineage>
        <taxon>Eukaryota</taxon>
        <taxon>Metazoa</taxon>
        <taxon>Ecdysozoa</taxon>
        <taxon>Arthropoda</taxon>
        <taxon>Crustacea</taxon>
        <taxon>Branchiopoda</taxon>
        <taxon>Diplostraca</taxon>
        <taxon>Cladocera</taxon>
        <taxon>Anomopoda</taxon>
        <taxon>Daphniidae</taxon>
        <taxon>Daphnia</taxon>
        <taxon>Daphnia similis group</taxon>
    </lineage>
</organism>
<name>A0AAD5KH32_9CRUS</name>
<reference evidence="2 3" key="1">
    <citation type="submission" date="2022-05" db="EMBL/GenBank/DDBJ databases">
        <title>A multi-omics perspective on studying reproductive biology in Daphnia sinensis.</title>
        <authorList>
            <person name="Jia J."/>
        </authorList>
    </citation>
    <scope>NUCLEOTIDE SEQUENCE [LARGE SCALE GENOMIC DNA]</scope>
    <source>
        <strain evidence="2 3">WSL</strain>
    </source>
</reference>
<dbReference type="EMBL" id="WJBH02000010">
    <property type="protein sequence ID" value="KAI9552019.1"/>
    <property type="molecule type" value="Genomic_DNA"/>
</dbReference>
<dbReference type="Proteomes" id="UP000820818">
    <property type="component" value="Linkage Group LG10"/>
</dbReference>
<keyword evidence="3" id="KW-1185">Reference proteome</keyword>
<accession>A0AAD5KH32</accession>
<feature type="signal peptide" evidence="1">
    <location>
        <begin position="1"/>
        <end position="18"/>
    </location>
</feature>
<gene>
    <name evidence="2" type="ORF">GHT06_022356</name>
</gene>
<evidence type="ECO:0000256" key="1">
    <source>
        <dbReference type="SAM" id="SignalP"/>
    </source>
</evidence>
<comment type="caution">
    <text evidence="2">The sequence shown here is derived from an EMBL/GenBank/DDBJ whole genome shotgun (WGS) entry which is preliminary data.</text>
</comment>
<proteinExistence type="predicted"/>
<evidence type="ECO:0000313" key="3">
    <source>
        <dbReference type="Proteomes" id="UP000820818"/>
    </source>
</evidence>
<sequence length="61" mass="7053">MIAPLLCHLLLLFPLVLVTLFYKTSMTHHATYNIVIVFQQTSQMHSSSFSYFYQPRSTGKT</sequence>
<dbReference type="AlphaFoldDB" id="A0AAD5KH32"/>
<evidence type="ECO:0000313" key="2">
    <source>
        <dbReference type="EMBL" id="KAI9552019.1"/>
    </source>
</evidence>
<keyword evidence="1" id="KW-0732">Signal</keyword>
<evidence type="ECO:0008006" key="4">
    <source>
        <dbReference type="Google" id="ProtNLM"/>
    </source>
</evidence>
<feature type="chain" id="PRO_5042242213" description="Secreted protein" evidence="1">
    <location>
        <begin position="19"/>
        <end position="61"/>
    </location>
</feature>
<protein>
    <recommendedName>
        <fullName evidence="4">Secreted protein</fullName>
    </recommendedName>
</protein>